<dbReference type="SUPFAM" id="SSF52540">
    <property type="entry name" value="P-loop containing nucleoside triphosphate hydrolases"/>
    <property type="match status" value="1"/>
</dbReference>
<organism evidence="4 5">
    <name type="scientific">Adiantum capillus-veneris</name>
    <name type="common">Maidenhair fern</name>
    <dbReference type="NCBI Taxonomy" id="13818"/>
    <lineage>
        <taxon>Eukaryota</taxon>
        <taxon>Viridiplantae</taxon>
        <taxon>Streptophyta</taxon>
        <taxon>Embryophyta</taxon>
        <taxon>Tracheophyta</taxon>
        <taxon>Polypodiopsida</taxon>
        <taxon>Polypodiidae</taxon>
        <taxon>Polypodiales</taxon>
        <taxon>Pteridineae</taxon>
        <taxon>Pteridaceae</taxon>
        <taxon>Vittarioideae</taxon>
        <taxon>Adiantum</taxon>
    </lineage>
</organism>
<evidence type="ECO:0000256" key="2">
    <source>
        <dbReference type="ARBA" id="ARBA00022737"/>
    </source>
</evidence>
<evidence type="ECO:0000256" key="1">
    <source>
        <dbReference type="ARBA" id="ARBA00022528"/>
    </source>
</evidence>
<keyword evidence="1" id="KW-0150">Chloroplast</keyword>
<comment type="caution">
    <text evidence="4">The sequence shown here is derived from an EMBL/GenBank/DDBJ whole genome shotgun (WGS) entry which is preliminary data.</text>
</comment>
<evidence type="ECO:0000259" key="3">
    <source>
        <dbReference type="SMART" id="SM00382"/>
    </source>
</evidence>
<feature type="domain" description="AAA+ ATPase" evidence="3">
    <location>
        <begin position="156"/>
        <end position="293"/>
    </location>
</feature>
<name>A0A9D4VCD2_ADICA</name>
<proteinExistence type="predicted"/>
<dbReference type="Gene3D" id="3.80.10.10">
    <property type="entry name" value="Ribonuclease Inhibitor"/>
    <property type="match status" value="4"/>
</dbReference>
<dbReference type="InterPro" id="IPR003593">
    <property type="entry name" value="AAA+_ATPase"/>
</dbReference>
<accession>A0A9D4VCD2</accession>
<dbReference type="PANTHER" id="PTHR36766:SF30">
    <property type="entry name" value="TIR-NBS TYPE DISEASE RESISTANCE PROTEIN-RELATED"/>
    <property type="match status" value="1"/>
</dbReference>
<sequence length="1138" mass="126720">MDLLSSMGTLISTISSLISTISLQQRGLERDLLAVHKKLFSVKALSLGLLETKTPGDDTVSLLTQVQQALSAISVARSSISLSHLWGEHNKLLMSAWASLDVVEKKLALEQGRFSHWQKLTGSVATTSHGEDASKTFSQLPQLAHPIMEFVGSRNCLKVVGIVGEGGIGKTTLLLHMLQMFEVKPSFSYVVFIELVTDEPDDETLMRAQASMLLQLGGPVSKFQGLQSGRVALKERLQILVARGNSFCIAIDNVWRAEDLRKLLLNALSPSASSSIMITSRLCSIIDNLEDVCTRNVPSIPFQLKVYKQQPMEFSAAQDLLLTQYTYISKKLWLDEHKELVNGLCRFSAGNPLVLKAAGWFLACTDRDIWDSAASITVKTSWFIDSNVQLRALLEKSYNNLSSYAKEVFLDIASFLHEWKWDDVENIVGVEAMEELISSHLIYSGDPKSSTSKLANGISFENRMVGMQEFIRKLALKMRTNDAIDNLSTLLSLDGTSLLNVKFLHLDLKIEEEQTGATMSPMPGRFFAGLERLTVLELSGSFEFNELLLPKSLLSLKLANNNFARQLFDVQVPSSVRHFELEQFGELVELPVSIYKCRNLQKLKIHACPVLHGFISVSNWQCLRTLDLESCYGITQLPEDLEDLERLRLHDCIHLQALPPLPSKKVHVSIQDCPHLLASSQVVTSQAYGIEESPTIHICRNIQKLSSALVQLKIRDCNCRKLEGLGLEEMKWLRKLKLEFCQNLVRLPDSICNLKSLAILHVRGCSALERLPQELGRLSALESLDLHDCQKLKRLPDSISSLNLLVELSLIGCNNLQELPEGIERLSALRVMRLAKCHKLRGLPKGICKLNLLLQLEISSCESLQGLPTKIGNLGTLQTLFLMECPSIRTLPESVYKLSSVVVLSVNECEHLEALPEVGSLYSLTSLALAGCLSLTKLCKSICNLRLLKNLDLQGCSDLEGLPDDFGSNLVALETIFLMQCQKLESLPDSFCRLVSLKELDLSGCIKLEQLPGRFGELRSLQKVKLSYCRVLKQLPESICQLSSLVVMDLLGCYMLEKLPTDIGSLDTLEVLILVECATLEVLPDSISKLKSMKVLDLRGSRVEKVLEAKGQLYFGGEERVQSFLLVWAKFVKEGMIV</sequence>
<dbReference type="Proteomes" id="UP000886520">
    <property type="component" value="Chromosome 3"/>
</dbReference>
<dbReference type="PANTHER" id="PTHR36766">
    <property type="entry name" value="PLANT BROAD-SPECTRUM MILDEW RESISTANCE PROTEIN RPW8"/>
    <property type="match status" value="1"/>
</dbReference>
<dbReference type="SUPFAM" id="SSF52058">
    <property type="entry name" value="L domain-like"/>
    <property type="match status" value="2"/>
</dbReference>
<dbReference type="InterPro" id="IPR032675">
    <property type="entry name" value="LRR_dom_sf"/>
</dbReference>
<reference evidence="4" key="1">
    <citation type="submission" date="2021-01" db="EMBL/GenBank/DDBJ databases">
        <title>Adiantum capillus-veneris genome.</title>
        <authorList>
            <person name="Fang Y."/>
            <person name="Liao Q."/>
        </authorList>
    </citation>
    <scope>NUCLEOTIDE SEQUENCE</scope>
    <source>
        <strain evidence="4">H3</strain>
        <tissue evidence="4">Leaf</tissue>
    </source>
</reference>
<dbReference type="Pfam" id="PF00931">
    <property type="entry name" value="NB-ARC"/>
    <property type="match status" value="1"/>
</dbReference>
<dbReference type="InterPro" id="IPR027417">
    <property type="entry name" value="P-loop_NTPase"/>
</dbReference>
<dbReference type="SUPFAM" id="SSF52047">
    <property type="entry name" value="RNI-like"/>
    <property type="match status" value="1"/>
</dbReference>
<keyword evidence="2" id="KW-0677">Repeat</keyword>
<keyword evidence="5" id="KW-1185">Reference proteome</keyword>
<dbReference type="Pfam" id="PF23598">
    <property type="entry name" value="LRR_14"/>
    <property type="match status" value="1"/>
</dbReference>
<dbReference type="AlphaFoldDB" id="A0A9D4VCD2"/>
<keyword evidence="1" id="KW-0934">Plastid</keyword>
<protein>
    <recommendedName>
        <fullName evidence="3">AAA+ ATPase domain-containing protein</fullName>
    </recommendedName>
</protein>
<dbReference type="PRINTS" id="PR00364">
    <property type="entry name" value="DISEASERSIST"/>
</dbReference>
<dbReference type="InterPro" id="IPR002182">
    <property type="entry name" value="NB-ARC"/>
</dbReference>
<evidence type="ECO:0000313" key="4">
    <source>
        <dbReference type="EMBL" id="KAI5083479.1"/>
    </source>
</evidence>
<dbReference type="OrthoDB" id="2018313at2759"/>
<dbReference type="Gene3D" id="3.40.50.300">
    <property type="entry name" value="P-loop containing nucleotide triphosphate hydrolases"/>
    <property type="match status" value="1"/>
</dbReference>
<evidence type="ECO:0000313" key="5">
    <source>
        <dbReference type="Proteomes" id="UP000886520"/>
    </source>
</evidence>
<gene>
    <name evidence="4" type="ORF">GOP47_0003222</name>
</gene>
<dbReference type="InterPro" id="IPR055414">
    <property type="entry name" value="LRR_R13L4/SHOC2-like"/>
</dbReference>
<dbReference type="SMART" id="SM00382">
    <property type="entry name" value="AAA"/>
    <property type="match status" value="1"/>
</dbReference>
<dbReference type="GO" id="GO:0006952">
    <property type="term" value="P:defense response"/>
    <property type="evidence" value="ECO:0007669"/>
    <property type="project" value="UniProtKB-KW"/>
</dbReference>
<dbReference type="EMBL" id="JABFUD020000002">
    <property type="protein sequence ID" value="KAI5083479.1"/>
    <property type="molecule type" value="Genomic_DNA"/>
</dbReference>
<dbReference type="GO" id="GO:0043531">
    <property type="term" value="F:ADP binding"/>
    <property type="evidence" value="ECO:0007669"/>
    <property type="project" value="InterPro"/>
</dbReference>